<dbReference type="GO" id="GO:0005198">
    <property type="term" value="F:structural molecule activity"/>
    <property type="evidence" value="ECO:0007669"/>
    <property type="project" value="InterPro"/>
</dbReference>
<evidence type="ECO:0000256" key="1">
    <source>
        <dbReference type="ARBA" id="ARBA00023143"/>
    </source>
</evidence>
<dbReference type="PANTHER" id="PTHR42792:SF2">
    <property type="entry name" value="FLAGELLIN"/>
    <property type="match status" value="1"/>
</dbReference>
<feature type="domain" description="Flagellin C-terminal" evidence="2">
    <location>
        <begin position="105"/>
        <end position="188"/>
    </location>
</feature>
<dbReference type="GO" id="GO:0009288">
    <property type="term" value="C:bacterial-type flagellum"/>
    <property type="evidence" value="ECO:0007669"/>
    <property type="project" value="InterPro"/>
</dbReference>
<dbReference type="Gene3D" id="6.10.10.10">
    <property type="entry name" value="Flagellar export chaperone, C-terminal domain"/>
    <property type="match status" value="1"/>
</dbReference>
<accession>A0A382K2Z5</accession>
<dbReference type="Pfam" id="PF00700">
    <property type="entry name" value="Flagellin_C"/>
    <property type="match status" value="1"/>
</dbReference>
<dbReference type="SUPFAM" id="SSF64518">
    <property type="entry name" value="Phase 1 flagellin"/>
    <property type="match status" value="1"/>
</dbReference>
<dbReference type="PANTHER" id="PTHR42792">
    <property type="entry name" value="FLAGELLIN"/>
    <property type="match status" value="1"/>
</dbReference>
<dbReference type="InterPro" id="IPR046358">
    <property type="entry name" value="Flagellin_C"/>
</dbReference>
<organism evidence="3">
    <name type="scientific">marine metagenome</name>
    <dbReference type="NCBI Taxonomy" id="408172"/>
    <lineage>
        <taxon>unclassified sequences</taxon>
        <taxon>metagenomes</taxon>
        <taxon>ecological metagenomes</taxon>
    </lineage>
</organism>
<reference evidence="3" key="1">
    <citation type="submission" date="2018-05" db="EMBL/GenBank/DDBJ databases">
        <authorList>
            <person name="Lanie J.A."/>
            <person name="Ng W.-L."/>
            <person name="Kazmierczak K.M."/>
            <person name="Andrzejewski T.M."/>
            <person name="Davidsen T.M."/>
            <person name="Wayne K.J."/>
            <person name="Tettelin H."/>
            <person name="Glass J.I."/>
            <person name="Rusch D."/>
            <person name="Podicherti R."/>
            <person name="Tsui H.-C.T."/>
            <person name="Winkler M.E."/>
        </authorList>
    </citation>
    <scope>NUCLEOTIDE SEQUENCE</scope>
</reference>
<dbReference type="AlphaFoldDB" id="A0A382K2Z5"/>
<sequence length="189" mass="20405">MKDIDPQAFARIDTITGELQVDAKNIETSGFSAAGFVSGNVYEDGRLHNKQFRITSSGVAAIQVGDEDNAHNRILVNIGDMRTRALNIHNLSVNNMASSRAALLNIDTAIYMVSRQRGDLGAVQNRLDHTTESLANAIENLQASESAIRDTDVAEEISALTRSQILTQAATAMVAQANTLPRNALTLLQ</sequence>
<protein>
    <recommendedName>
        <fullName evidence="2">Flagellin C-terminal domain-containing protein</fullName>
    </recommendedName>
</protein>
<evidence type="ECO:0000313" key="3">
    <source>
        <dbReference type="EMBL" id="SVC18195.1"/>
    </source>
</evidence>
<evidence type="ECO:0000259" key="2">
    <source>
        <dbReference type="Pfam" id="PF00700"/>
    </source>
</evidence>
<dbReference type="EMBL" id="UINC01077767">
    <property type="protein sequence ID" value="SVC18195.1"/>
    <property type="molecule type" value="Genomic_DNA"/>
</dbReference>
<dbReference type="Gene3D" id="1.20.1330.10">
    <property type="entry name" value="f41 fragment of flagellin, N-terminal domain"/>
    <property type="match status" value="1"/>
</dbReference>
<proteinExistence type="predicted"/>
<dbReference type="InterPro" id="IPR001492">
    <property type="entry name" value="Flagellin"/>
</dbReference>
<name>A0A382K2Z5_9ZZZZ</name>
<dbReference type="InterPro" id="IPR042187">
    <property type="entry name" value="Flagellin_C_sub2"/>
</dbReference>
<gene>
    <name evidence="3" type="ORF">METZ01_LOCUS271049</name>
</gene>
<keyword evidence="1" id="KW-0975">Bacterial flagellum</keyword>